<organism>
    <name type="scientific">Serpula lacrymans var. lacrymans (strain S7.9)</name>
    <name type="common">Dry rot fungus</name>
    <dbReference type="NCBI Taxonomy" id="578457"/>
    <lineage>
        <taxon>Eukaryota</taxon>
        <taxon>Fungi</taxon>
        <taxon>Dikarya</taxon>
        <taxon>Basidiomycota</taxon>
        <taxon>Agaricomycotina</taxon>
        <taxon>Agaricomycetes</taxon>
        <taxon>Agaricomycetidae</taxon>
        <taxon>Boletales</taxon>
        <taxon>Coniophorineae</taxon>
        <taxon>Serpulaceae</taxon>
        <taxon>Serpula</taxon>
    </lineage>
</organism>
<reference evidence="1" key="1">
    <citation type="submission" date="2011-04" db="EMBL/GenBank/DDBJ databases">
        <title>Evolution of plant cell wall degrading machinery underlies the functional diversity of forest fungi.</title>
        <authorList>
            <consortium name="US DOE Joint Genome Institute (JGI-PGF)"/>
            <person name="Eastwood D.C."/>
            <person name="Floudas D."/>
            <person name="Binder M."/>
            <person name="Majcherczyk A."/>
            <person name="Schneider P."/>
            <person name="Aerts A."/>
            <person name="Asiegbu F.O."/>
            <person name="Baker S.E."/>
            <person name="Barry K."/>
            <person name="Bendiksby M."/>
            <person name="Blumentritt M."/>
            <person name="Coutinho P.M."/>
            <person name="Cullen D."/>
            <person name="Cullen D."/>
            <person name="Gathman A."/>
            <person name="Goodell B."/>
            <person name="Henrissat B."/>
            <person name="Ihrmark K."/>
            <person name="Kauserud H."/>
            <person name="Kohler A."/>
            <person name="LaButti K."/>
            <person name="Lapidus A."/>
            <person name="Lavin J.L."/>
            <person name="Lee Y.-H."/>
            <person name="Lindquist E."/>
            <person name="Lilly W."/>
            <person name="Lucas S."/>
            <person name="Morin E."/>
            <person name="Murat C."/>
            <person name="Oguiza J.A."/>
            <person name="Park J."/>
            <person name="Pisabarro A.G."/>
            <person name="Riley R."/>
            <person name="Rosling A."/>
            <person name="Salamov A."/>
            <person name="Schmidt O."/>
            <person name="Schmutz J."/>
            <person name="Skrede I."/>
            <person name="Stenlid J."/>
            <person name="Wiebenga A."/>
            <person name="Xie X."/>
            <person name="Kues U."/>
            <person name="Hibbett D.S."/>
            <person name="Hoffmeister D."/>
            <person name="Hogberg N."/>
            <person name="Martin F."/>
            <person name="Grigoriev I.V."/>
            <person name="Watkinson S.C."/>
        </authorList>
    </citation>
    <scope>NUCLEOTIDE SEQUENCE</scope>
    <source>
        <strain evidence="1">S7.9</strain>
    </source>
</reference>
<proteinExistence type="predicted"/>
<dbReference type="AlphaFoldDB" id="F8NEU0"/>
<protein>
    <submittedName>
        <fullName evidence="1">Uncharacterized protein</fullName>
    </submittedName>
</protein>
<name>F8NEU0_SERL9</name>
<dbReference type="EMBL" id="GL945428">
    <property type="protein sequence ID" value="EGO31088.1"/>
    <property type="molecule type" value="Genomic_DNA"/>
</dbReference>
<gene>
    <name evidence="1" type="ORF">SERLADRAFT_455729</name>
</gene>
<evidence type="ECO:0000313" key="1">
    <source>
        <dbReference type="EMBL" id="EGO31088.1"/>
    </source>
</evidence>
<sequence>MSGTTYGYSNSFRPKETGAGETVGLMSILQESEWFFMDDGTIDRNGRDRGKHEMSRCCARLL</sequence>
<dbReference type="RefSeq" id="XP_007312972.1">
    <property type="nucleotide sequence ID" value="XM_007312910.1"/>
</dbReference>
<dbReference type="Proteomes" id="UP000008064">
    <property type="component" value="Unassembled WGS sequence"/>
</dbReference>
<dbReference type="HOGENOM" id="CLU_2905552_0_0_1"/>
<dbReference type="KEGG" id="sla:SERLADRAFT_455729"/>
<accession>F8NEU0</accession>
<dbReference type="GeneID" id="18817207"/>